<protein>
    <submittedName>
        <fullName evidence="8">Probable receptor-like serine/threonine-protein kinase At5g57670</fullName>
    </submittedName>
</protein>
<feature type="binding site" evidence="5">
    <location>
        <position position="433"/>
    </location>
    <ligand>
        <name>ATP</name>
        <dbReference type="ChEBI" id="CHEBI:30616"/>
    </ligand>
</feature>
<dbReference type="Gene3D" id="1.10.510.10">
    <property type="entry name" value="Transferase(Phosphotransferase) domain 1"/>
    <property type="match status" value="1"/>
</dbReference>
<keyword evidence="8" id="KW-0675">Receptor</keyword>
<dbReference type="AlphaFoldDB" id="A0A6L2NKL2"/>
<keyword evidence="3 8" id="KW-0418">Kinase</keyword>
<comment type="caution">
    <text evidence="8">The sequence shown here is derived from an EMBL/GenBank/DDBJ whole genome shotgun (WGS) entry which is preliminary data.</text>
</comment>
<evidence type="ECO:0000256" key="2">
    <source>
        <dbReference type="ARBA" id="ARBA00022741"/>
    </source>
</evidence>
<keyword evidence="4 5" id="KW-0067">ATP-binding</keyword>
<dbReference type="FunFam" id="3.30.200.20:FF:000268">
    <property type="entry name" value="probable receptor-like serine/threonine-protein kinase At5g57670"/>
    <property type="match status" value="1"/>
</dbReference>
<dbReference type="Gene3D" id="3.30.200.20">
    <property type="entry name" value="Phosphorylase Kinase, domain 1"/>
    <property type="match status" value="1"/>
</dbReference>
<dbReference type="PROSITE" id="PS00107">
    <property type="entry name" value="PROTEIN_KINASE_ATP"/>
    <property type="match status" value="1"/>
</dbReference>
<evidence type="ECO:0000256" key="4">
    <source>
        <dbReference type="ARBA" id="ARBA00022840"/>
    </source>
</evidence>
<feature type="compositionally biased region" description="Acidic residues" evidence="6">
    <location>
        <begin position="880"/>
        <end position="897"/>
    </location>
</feature>
<dbReference type="InterPro" id="IPR017441">
    <property type="entry name" value="Protein_kinase_ATP_BS"/>
</dbReference>
<feature type="domain" description="Protein kinase" evidence="7">
    <location>
        <begin position="405"/>
        <end position="684"/>
    </location>
</feature>
<evidence type="ECO:0000256" key="6">
    <source>
        <dbReference type="SAM" id="MobiDB-lite"/>
    </source>
</evidence>
<dbReference type="FunFam" id="3.40.50.620:FF:000177">
    <property type="entry name" value="probable receptor-like serine/threonine-protein kinase At5g57670"/>
    <property type="match status" value="1"/>
</dbReference>
<feature type="compositionally biased region" description="Basic residues" evidence="6">
    <location>
        <begin position="852"/>
        <end position="863"/>
    </location>
</feature>
<dbReference type="InterPro" id="IPR011009">
    <property type="entry name" value="Kinase-like_dom_sf"/>
</dbReference>
<dbReference type="SUPFAM" id="SSF52402">
    <property type="entry name" value="Adenine nucleotide alpha hydrolases-like"/>
    <property type="match status" value="1"/>
</dbReference>
<dbReference type="SMART" id="SM00220">
    <property type="entry name" value="S_TKc"/>
    <property type="match status" value="1"/>
</dbReference>
<evidence type="ECO:0000256" key="5">
    <source>
        <dbReference type="PROSITE-ProRule" id="PRU10141"/>
    </source>
</evidence>
<dbReference type="InterPro" id="IPR014729">
    <property type="entry name" value="Rossmann-like_a/b/a_fold"/>
</dbReference>
<accession>A0A6L2NKL2</accession>
<proteinExistence type="predicted"/>
<evidence type="ECO:0000313" key="8">
    <source>
        <dbReference type="EMBL" id="GEU85642.1"/>
    </source>
</evidence>
<dbReference type="PANTHER" id="PTHR47987">
    <property type="entry name" value="OS08G0249100 PROTEIN"/>
    <property type="match status" value="1"/>
</dbReference>
<dbReference type="FunFam" id="1.10.510.10:FF:000284">
    <property type="entry name" value="Putative receptor-like serine/threonine-protein kinase"/>
    <property type="match status" value="1"/>
</dbReference>
<dbReference type="SUPFAM" id="SSF56112">
    <property type="entry name" value="Protein kinase-like (PK-like)"/>
    <property type="match status" value="1"/>
</dbReference>
<gene>
    <name evidence="8" type="ORF">Tci_057620</name>
</gene>
<evidence type="ECO:0000256" key="1">
    <source>
        <dbReference type="ARBA" id="ARBA00022679"/>
    </source>
</evidence>
<evidence type="ECO:0000256" key="3">
    <source>
        <dbReference type="ARBA" id="ARBA00022777"/>
    </source>
</evidence>
<keyword evidence="1" id="KW-0808">Transferase</keyword>
<reference evidence="8" key="1">
    <citation type="journal article" date="2019" name="Sci. Rep.">
        <title>Draft genome of Tanacetum cinerariifolium, the natural source of mosquito coil.</title>
        <authorList>
            <person name="Yamashiro T."/>
            <person name="Shiraishi A."/>
            <person name="Satake H."/>
            <person name="Nakayama K."/>
        </authorList>
    </citation>
    <scope>NUCLEOTIDE SEQUENCE</scope>
</reference>
<dbReference type="PROSITE" id="PS50011">
    <property type="entry name" value="PROTEIN_KINASE_DOM"/>
    <property type="match status" value="1"/>
</dbReference>
<organism evidence="8">
    <name type="scientific">Tanacetum cinerariifolium</name>
    <name type="common">Dalmatian daisy</name>
    <name type="synonym">Chrysanthemum cinerariifolium</name>
    <dbReference type="NCBI Taxonomy" id="118510"/>
    <lineage>
        <taxon>Eukaryota</taxon>
        <taxon>Viridiplantae</taxon>
        <taxon>Streptophyta</taxon>
        <taxon>Embryophyta</taxon>
        <taxon>Tracheophyta</taxon>
        <taxon>Spermatophyta</taxon>
        <taxon>Magnoliopsida</taxon>
        <taxon>eudicotyledons</taxon>
        <taxon>Gunneridae</taxon>
        <taxon>Pentapetalae</taxon>
        <taxon>asterids</taxon>
        <taxon>campanulids</taxon>
        <taxon>Asterales</taxon>
        <taxon>Asteraceae</taxon>
        <taxon>Asteroideae</taxon>
        <taxon>Anthemideae</taxon>
        <taxon>Anthemidinae</taxon>
        <taxon>Tanacetum</taxon>
    </lineage>
</organism>
<dbReference type="Gene3D" id="3.40.50.620">
    <property type="entry name" value="HUPs"/>
    <property type="match status" value="1"/>
</dbReference>
<dbReference type="InterPro" id="IPR046958">
    <property type="entry name" value="RBK1/2/STUNTED"/>
</dbReference>
<dbReference type="Pfam" id="PF00582">
    <property type="entry name" value="Usp"/>
    <property type="match status" value="1"/>
</dbReference>
<feature type="region of interest" description="Disordered" evidence="6">
    <location>
        <begin position="845"/>
        <end position="899"/>
    </location>
</feature>
<keyword evidence="2 5" id="KW-0547">Nucleotide-binding</keyword>
<evidence type="ECO:0000259" key="7">
    <source>
        <dbReference type="PROSITE" id="PS50011"/>
    </source>
</evidence>
<dbReference type="CDD" id="cd00293">
    <property type="entry name" value="USP-like"/>
    <property type="match status" value="1"/>
</dbReference>
<dbReference type="GO" id="GO:0005524">
    <property type="term" value="F:ATP binding"/>
    <property type="evidence" value="ECO:0007669"/>
    <property type="project" value="UniProtKB-UniRule"/>
</dbReference>
<sequence>MSLPDTQSGDQNVAGNRTVLVGVKLDNDSRELLTWALVKAAHPGDHVVALHVLNNNESVDLDGKSSLLSLVKAFDSILAVYEGFCNLKQVDLKLKICRGNSIRKIIVREAKSYSADEIIVGTARSHHAFKSSCSVAKYCARKVSKNCSIIAVNNGKIVFHRNSLSSPSCVGAKGRKGTSYHHRNRLLSMFHRSFSLNPKLLTNGNERPKCNQKMELALVKMKSDCTKNGMKYNCSICSPDSVLPNTACVLEEAGDDDNDDDVDIENVMAIVPVEKLEVSKDSPELIPGWPLLRRAISSNRLSSDKAPARQISVVQWAMRLPIRNQLLITNSDSSDSEVDNKKEESLDSENGAIVVHGDEIYSDSCSSVNTDSISLPEELEGLHEKYSSCCRLFKFQELAAATMNFKPENIIGKGGNSEVYRGCLPDGRELAVKILKTSEDVLKEFVLEIEIITALRHENIISLFGFCFEDNKLLLVYDLLSRGSLEDNLHGKRKDTVYGWSERYKVAVGVAEALVYLHSKCDQPVIHRDVKSSNILLSDDFEPQLSDFGLAKWATPTGLHITCADVAGTFGYLAPEYFMHGKVTEKIDIYAFGVVLLELLTGRKPISSAYPKGEESLVMWARPILSSGKYARLLDQSLGDYDADQMERMTLASMLCIRRSPRARPQMSTVLKLLQGDVEVTKWARLEVDSIGGSDSRLHISNIPEETDGLEDEGFSESNLRSHVSLALLDIEDSSLSMSSIEENMSIEEYLRGRWSRSMTIPRPDDIELDVWNDGIFMLDPLRKQNVQTYLLCTIEFQIVIVNVVKDYDLIHMYDMSKMYGGIELYLDHCDIYLSKYLANPDPSIVSDGTSKKRATPHKRKGKEKTNDVDKGKEKMVVESDSENDGMIEDSDSDDSDYSNKSFDYLSTGVEELIKLRTRKANRSKIRPQRILDMAAFVSTSRATASNKNKVLVEHNDFIADLLRKLKDDGEESNLQDPFVGVKETEDRYPTHDQSTHWRIKTLKLGEKFVDAAELKD</sequence>
<dbReference type="GO" id="GO:0004672">
    <property type="term" value="F:protein kinase activity"/>
    <property type="evidence" value="ECO:0007669"/>
    <property type="project" value="InterPro"/>
</dbReference>
<dbReference type="PROSITE" id="PS00108">
    <property type="entry name" value="PROTEIN_KINASE_ST"/>
    <property type="match status" value="1"/>
</dbReference>
<dbReference type="CDD" id="cd14066">
    <property type="entry name" value="STKc_IRAK"/>
    <property type="match status" value="1"/>
</dbReference>
<dbReference type="Pfam" id="PF00069">
    <property type="entry name" value="Pkinase"/>
    <property type="match status" value="1"/>
</dbReference>
<dbReference type="InterPro" id="IPR006016">
    <property type="entry name" value="UspA"/>
</dbReference>
<dbReference type="EMBL" id="BKCJ010009150">
    <property type="protein sequence ID" value="GEU85642.1"/>
    <property type="molecule type" value="Genomic_DNA"/>
</dbReference>
<dbReference type="InterPro" id="IPR000719">
    <property type="entry name" value="Prot_kinase_dom"/>
</dbReference>
<feature type="compositionally biased region" description="Basic and acidic residues" evidence="6">
    <location>
        <begin position="864"/>
        <end position="878"/>
    </location>
</feature>
<name>A0A6L2NKL2_TANCI</name>
<dbReference type="InterPro" id="IPR008271">
    <property type="entry name" value="Ser/Thr_kinase_AS"/>
</dbReference>
<dbReference type="PANTHER" id="PTHR47987:SF2">
    <property type="entry name" value="PROTEIN KINASE DOMAIN-CONTAINING PROTEIN"/>
    <property type="match status" value="1"/>
</dbReference>